<dbReference type="SUPFAM" id="SSF54999">
    <property type="entry name" value="Ribosomal protein S10"/>
    <property type="match status" value="1"/>
</dbReference>
<organism evidence="7 8">
    <name type="scientific">Arxiozyma heterogenica</name>
    <dbReference type="NCBI Taxonomy" id="278026"/>
    <lineage>
        <taxon>Eukaryota</taxon>
        <taxon>Fungi</taxon>
        <taxon>Dikarya</taxon>
        <taxon>Ascomycota</taxon>
        <taxon>Saccharomycotina</taxon>
        <taxon>Saccharomycetes</taxon>
        <taxon>Saccharomycetales</taxon>
        <taxon>Saccharomycetaceae</taxon>
        <taxon>Arxiozyma</taxon>
    </lineage>
</organism>
<dbReference type="EMBL" id="JAWIZZ010000027">
    <property type="protein sequence ID" value="KAK5781849.1"/>
    <property type="molecule type" value="Genomic_DNA"/>
</dbReference>
<accession>A0AAN7W5T8</accession>
<evidence type="ECO:0000313" key="7">
    <source>
        <dbReference type="EMBL" id="KAK5781849.1"/>
    </source>
</evidence>
<evidence type="ECO:0000256" key="1">
    <source>
        <dbReference type="ARBA" id="ARBA00007102"/>
    </source>
</evidence>
<sequence>MLKFKIPSYYASSYSLFFRPLIRYQSNLAKDVSTGNSTAPITTSNLTSIASAPKLSINSSDVSAHEDLPINLKALYFPPIKLPVKYGHLKLDIQLRSYEVSSLEFFADFIQRVAFYLGIPMTGPKPLPKRHETWTVIRSPFVHAKSKENFERFTYKRLLRCWDTNDAVLELLLAYISKYSIAGVGVKCNLFKKEPITIKNWDEDHVLEELDTIQVNLQTNAETGVELQGNQSNSVVDSKILELLNSSKIE</sequence>
<proteinExistence type="inferred from homology"/>
<dbReference type="SMART" id="SM01403">
    <property type="entry name" value="Ribosomal_S10"/>
    <property type="match status" value="1"/>
</dbReference>
<dbReference type="Gene3D" id="3.30.70.600">
    <property type="entry name" value="Ribosomal protein S10 domain"/>
    <property type="match status" value="1"/>
</dbReference>
<dbReference type="NCBIfam" id="TIGR01049">
    <property type="entry name" value="rpsJ_bact"/>
    <property type="match status" value="1"/>
</dbReference>
<dbReference type="PRINTS" id="PR00971">
    <property type="entry name" value="RIBOSOMALS10"/>
</dbReference>
<comment type="similarity">
    <text evidence="1">Belongs to the universal ribosomal protein uS10 family.</text>
</comment>
<dbReference type="AlphaFoldDB" id="A0AAN7W5T8"/>
<dbReference type="PANTHER" id="PTHR11700">
    <property type="entry name" value="30S RIBOSOMAL PROTEIN S10 FAMILY MEMBER"/>
    <property type="match status" value="1"/>
</dbReference>
<comment type="caution">
    <text evidence="7">The sequence shown here is derived from an EMBL/GenBank/DDBJ whole genome shotgun (WGS) entry which is preliminary data.</text>
</comment>
<keyword evidence="8" id="KW-1185">Reference proteome</keyword>
<dbReference type="GO" id="GO:0003735">
    <property type="term" value="F:structural constituent of ribosome"/>
    <property type="evidence" value="ECO:0007669"/>
    <property type="project" value="InterPro"/>
</dbReference>
<dbReference type="InterPro" id="IPR001848">
    <property type="entry name" value="Ribosomal_uS10"/>
</dbReference>
<dbReference type="GO" id="GO:1990904">
    <property type="term" value="C:ribonucleoprotein complex"/>
    <property type="evidence" value="ECO:0007669"/>
    <property type="project" value="UniProtKB-KW"/>
</dbReference>
<dbReference type="Proteomes" id="UP001306508">
    <property type="component" value="Unassembled WGS sequence"/>
</dbReference>
<evidence type="ECO:0000256" key="3">
    <source>
        <dbReference type="ARBA" id="ARBA00023274"/>
    </source>
</evidence>
<evidence type="ECO:0000259" key="6">
    <source>
        <dbReference type="SMART" id="SM01403"/>
    </source>
</evidence>
<protein>
    <recommendedName>
        <fullName evidence="4">Small ribosomal subunit protein uS10m</fullName>
    </recommendedName>
    <alternativeName>
        <fullName evidence="5">37S ribosomal protein S10, mitochondrial</fullName>
    </alternativeName>
</protein>
<evidence type="ECO:0000313" key="8">
    <source>
        <dbReference type="Proteomes" id="UP001306508"/>
    </source>
</evidence>
<dbReference type="InterPro" id="IPR027486">
    <property type="entry name" value="Ribosomal_uS10_dom"/>
</dbReference>
<keyword evidence="3" id="KW-0687">Ribonucleoprotein</keyword>
<keyword evidence="2" id="KW-0689">Ribosomal protein</keyword>
<reference evidence="8" key="1">
    <citation type="submission" date="2023-07" db="EMBL/GenBank/DDBJ databases">
        <title>A draft genome of Kazachstania heterogenica Y-27499.</title>
        <authorList>
            <person name="Donic C."/>
            <person name="Kralova J.S."/>
            <person name="Fidel L."/>
            <person name="Ben-Dor S."/>
            <person name="Jung S."/>
        </authorList>
    </citation>
    <scope>NUCLEOTIDE SEQUENCE [LARGE SCALE GENOMIC DNA]</scope>
    <source>
        <strain evidence="8">Y27499</strain>
    </source>
</reference>
<name>A0AAN7W5T8_9SACH</name>
<gene>
    <name evidence="7" type="ORF">RI543_000678</name>
</gene>
<dbReference type="HAMAP" id="MF_00508">
    <property type="entry name" value="Ribosomal_uS10"/>
    <property type="match status" value="1"/>
</dbReference>
<evidence type="ECO:0000256" key="5">
    <source>
        <dbReference type="ARBA" id="ARBA00042916"/>
    </source>
</evidence>
<dbReference type="GO" id="GO:0006412">
    <property type="term" value="P:translation"/>
    <property type="evidence" value="ECO:0007669"/>
    <property type="project" value="InterPro"/>
</dbReference>
<evidence type="ECO:0000256" key="2">
    <source>
        <dbReference type="ARBA" id="ARBA00022980"/>
    </source>
</evidence>
<evidence type="ECO:0000256" key="4">
    <source>
        <dbReference type="ARBA" id="ARBA00035261"/>
    </source>
</evidence>
<dbReference type="FunFam" id="3.30.70.600:FF:000003">
    <property type="entry name" value="30S ribosomal protein S10"/>
    <property type="match status" value="1"/>
</dbReference>
<feature type="domain" description="Small ribosomal subunit protein uS10" evidence="6">
    <location>
        <begin position="92"/>
        <end position="189"/>
    </location>
</feature>
<dbReference type="InterPro" id="IPR036838">
    <property type="entry name" value="Ribosomal_uS10_dom_sf"/>
</dbReference>
<dbReference type="GO" id="GO:0005840">
    <property type="term" value="C:ribosome"/>
    <property type="evidence" value="ECO:0007669"/>
    <property type="project" value="UniProtKB-KW"/>
</dbReference>
<dbReference type="Pfam" id="PF00338">
    <property type="entry name" value="Ribosomal_S10"/>
    <property type="match status" value="1"/>
</dbReference>